<reference evidence="2 3" key="1">
    <citation type="journal article" date="2023" name="Plants (Basel)">
        <title>Bridging the Gap: Combining Genomics and Transcriptomics Approaches to Understand Stylosanthes scabra, an Orphan Legume from the Brazilian Caatinga.</title>
        <authorList>
            <person name="Ferreira-Neto J.R.C."/>
            <person name="da Silva M.D."/>
            <person name="Binneck E."/>
            <person name="de Melo N.F."/>
            <person name="da Silva R.H."/>
            <person name="de Melo A.L.T.M."/>
            <person name="Pandolfi V."/>
            <person name="Bustamante F.O."/>
            <person name="Brasileiro-Vidal A.C."/>
            <person name="Benko-Iseppon A.M."/>
        </authorList>
    </citation>
    <scope>NUCLEOTIDE SEQUENCE [LARGE SCALE GENOMIC DNA]</scope>
    <source>
        <tissue evidence="2">Leaves</tissue>
    </source>
</reference>
<name>A0ABU6ZUT7_9FABA</name>
<feature type="non-terminal residue" evidence="2">
    <location>
        <position position="1"/>
    </location>
</feature>
<evidence type="ECO:0000313" key="3">
    <source>
        <dbReference type="Proteomes" id="UP001341840"/>
    </source>
</evidence>
<gene>
    <name evidence="2" type="ORF">PIB30_096650</name>
</gene>
<keyword evidence="3" id="KW-1185">Reference proteome</keyword>
<evidence type="ECO:0000256" key="1">
    <source>
        <dbReference type="SAM" id="MobiDB-lite"/>
    </source>
</evidence>
<proteinExistence type="predicted"/>
<dbReference type="EMBL" id="JASCZI010274170">
    <property type="protein sequence ID" value="MED6225744.1"/>
    <property type="molecule type" value="Genomic_DNA"/>
</dbReference>
<organism evidence="2 3">
    <name type="scientific">Stylosanthes scabra</name>
    <dbReference type="NCBI Taxonomy" id="79078"/>
    <lineage>
        <taxon>Eukaryota</taxon>
        <taxon>Viridiplantae</taxon>
        <taxon>Streptophyta</taxon>
        <taxon>Embryophyta</taxon>
        <taxon>Tracheophyta</taxon>
        <taxon>Spermatophyta</taxon>
        <taxon>Magnoliopsida</taxon>
        <taxon>eudicotyledons</taxon>
        <taxon>Gunneridae</taxon>
        <taxon>Pentapetalae</taxon>
        <taxon>rosids</taxon>
        <taxon>fabids</taxon>
        <taxon>Fabales</taxon>
        <taxon>Fabaceae</taxon>
        <taxon>Papilionoideae</taxon>
        <taxon>50 kb inversion clade</taxon>
        <taxon>dalbergioids sensu lato</taxon>
        <taxon>Dalbergieae</taxon>
        <taxon>Pterocarpus clade</taxon>
        <taxon>Stylosanthes</taxon>
    </lineage>
</organism>
<protein>
    <submittedName>
        <fullName evidence="2">Uncharacterized protein</fullName>
    </submittedName>
</protein>
<evidence type="ECO:0000313" key="2">
    <source>
        <dbReference type="EMBL" id="MED6225744.1"/>
    </source>
</evidence>
<sequence length="76" mass="8502">SSLPRCRSAPPKEKEDFIHPSSRVGTGRSFDQIPLKTVRAGLPACGSRHLRWPGPAFIHKSCNEIETARPRKLIRV</sequence>
<feature type="region of interest" description="Disordered" evidence="1">
    <location>
        <begin position="1"/>
        <end position="25"/>
    </location>
</feature>
<accession>A0ABU6ZUT7</accession>
<dbReference type="Proteomes" id="UP001341840">
    <property type="component" value="Unassembled WGS sequence"/>
</dbReference>
<comment type="caution">
    <text evidence="2">The sequence shown here is derived from an EMBL/GenBank/DDBJ whole genome shotgun (WGS) entry which is preliminary data.</text>
</comment>